<dbReference type="EMBL" id="UINC01220657">
    <property type="protein sequence ID" value="SVE48664.1"/>
    <property type="molecule type" value="Genomic_DNA"/>
</dbReference>
<dbReference type="InterPro" id="IPR029063">
    <property type="entry name" value="SAM-dependent_MTases_sf"/>
</dbReference>
<evidence type="ECO:0000259" key="6">
    <source>
        <dbReference type="Pfam" id="PF05175"/>
    </source>
</evidence>
<dbReference type="GO" id="GO:0003676">
    <property type="term" value="F:nucleic acid binding"/>
    <property type="evidence" value="ECO:0007669"/>
    <property type="project" value="InterPro"/>
</dbReference>
<dbReference type="PANTHER" id="PTHR18895:SF74">
    <property type="entry name" value="MTRF1L RELEASE FACTOR GLUTAMINE METHYLTRANSFERASE"/>
    <property type="match status" value="1"/>
</dbReference>
<evidence type="ECO:0000256" key="4">
    <source>
        <dbReference type="ARBA" id="ARBA00022691"/>
    </source>
</evidence>
<keyword evidence="4" id="KW-0949">S-adenosyl-L-methionine</keyword>
<gene>
    <name evidence="7" type="ORF">METZ01_LOCUS501518</name>
</gene>
<dbReference type="GO" id="GO:0102559">
    <property type="term" value="F:peptide chain release factor N(5)-glutamine methyltransferase activity"/>
    <property type="evidence" value="ECO:0007669"/>
    <property type="project" value="UniProtKB-EC"/>
</dbReference>
<reference evidence="7" key="1">
    <citation type="submission" date="2018-05" db="EMBL/GenBank/DDBJ databases">
        <authorList>
            <person name="Lanie J.A."/>
            <person name="Ng W.-L."/>
            <person name="Kazmierczak K.M."/>
            <person name="Andrzejewski T.M."/>
            <person name="Davidsen T.M."/>
            <person name="Wayne K.J."/>
            <person name="Tettelin H."/>
            <person name="Glass J.I."/>
            <person name="Rusch D."/>
            <person name="Podicherti R."/>
            <person name="Tsui H.-C.T."/>
            <person name="Winkler M.E."/>
        </authorList>
    </citation>
    <scope>NUCLEOTIDE SEQUENCE</scope>
</reference>
<dbReference type="InterPro" id="IPR004556">
    <property type="entry name" value="HemK-like"/>
</dbReference>
<dbReference type="InterPro" id="IPR007848">
    <property type="entry name" value="Small_mtfrase_dom"/>
</dbReference>
<evidence type="ECO:0000256" key="2">
    <source>
        <dbReference type="ARBA" id="ARBA00022603"/>
    </source>
</evidence>
<evidence type="ECO:0000313" key="7">
    <source>
        <dbReference type="EMBL" id="SVE48664.1"/>
    </source>
</evidence>
<dbReference type="AlphaFoldDB" id="A0A383DWG1"/>
<dbReference type="PROSITE" id="PS00092">
    <property type="entry name" value="N6_MTASE"/>
    <property type="match status" value="1"/>
</dbReference>
<organism evidence="7">
    <name type="scientific">marine metagenome</name>
    <dbReference type="NCBI Taxonomy" id="408172"/>
    <lineage>
        <taxon>unclassified sequences</taxon>
        <taxon>metagenomes</taxon>
        <taxon>ecological metagenomes</taxon>
    </lineage>
</organism>
<comment type="catalytic activity">
    <reaction evidence="5">
        <text>L-glutaminyl-[peptide chain release factor] + S-adenosyl-L-methionine = N(5)-methyl-L-glutaminyl-[peptide chain release factor] + S-adenosyl-L-homocysteine + H(+)</text>
        <dbReference type="Rhea" id="RHEA:42896"/>
        <dbReference type="Rhea" id="RHEA-COMP:10271"/>
        <dbReference type="Rhea" id="RHEA-COMP:10272"/>
        <dbReference type="ChEBI" id="CHEBI:15378"/>
        <dbReference type="ChEBI" id="CHEBI:30011"/>
        <dbReference type="ChEBI" id="CHEBI:57856"/>
        <dbReference type="ChEBI" id="CHEBI:59789"/>
        <dbReference type="ChEBI" id="CHEBI:61891"/>
        <dbReference type="EC" id="2.1.1.297"/>
    </reaction>
</comment>
<sequence length="165" mass="18632">KLLDVGTGSGCIAITCALEKLSKKIYATDISQCALSVAHKNMQLHNINYIQTACHDILNNSFQTKFDVLISNPPYVSINEIESLHSEVKDYDPRIALTDGADGFVFYRRYANKFDDLLNPGGHMLLEISGKTHKEGIEKIFSDAEFESKFYKDLQGDFRVVEIHR</sequence>
<name>A0A383DWG1_9ZZZZ</name>
<evidence type="ECO:0000256" key="3">
    <source>
        <dbReference type="ARBA" id="ARBA00022679"/>
    </source>
</evidence>
<dbReference type="GO" id="GO:0032259">
    <property type="term" value="P:methylation"/>
    <property type="evidence" value="ECO:0007669"/>
    <property type="project" value="UniProtKB-KW"/>
</dbReference>
<dbReference type="PANTHER" id="PTHR18895">
    <property type="entry name" value="HEMK METHYLTRANSFERASE"/>
    <property type="match status" value="1"/>
</dbReference>
<dbReference type="InterPro" id="IPR002052">
    <property type="entry name" value="DNA_methylase_N6_adenine_CS"/>
</dbReference>
<feature type="non-terminal residue" evidence="7">
    <location>
        <position position="1"/>
    </location>
</feature>
<keyword evidence="2" id="KW-0489">Methyltransferase</keyword>
<evidence type="ECO:0000256" key="1">
    <source>
        <dbReference type="ARBA" id="ARBA00012771"/>
    </source>
</evidence>
<dbReference type="Gene3D" id="3.40.50.150">
    <property type="entry name" value="Vaccinia Virus protein VP39"/>
    <property type="match status" value="1"/>
</dbReference>
<accession>A0A383DWG1</accession>
<feature type="domain" description="Methyltransferase small" evidence="6">
    <location>
        <begin position="1"/>
        <end position="79"/>
    </location>
</feature>
<keyword evidence="3" id="KW-0808">Transferase</keyword>
<protein>
    <recommendedName>
        <fullName evidence="1">peptide chain release factor N(5)-glutamine methyltransferase</fullName>
        <ecNumber evidence="1">2.1.1.297</ecNumber>
    </recommendedName>
</protein>
<dbReference type="NCBIfam" id="TIGR00536">
    <property type="entry name" value="hemK_fam"/>
    <property type="match status" value="1"/>
</dbReference>
<dbReference type="InterPro" id="IPR050320">
    <property type="entry name" value="N5-glutamine_MTase"/>
</dbReference>
<dbReference type="EC" id="2.1.1.297" evidence="1"/>
<dbReference type="CDD" id="cd02440">
    <property type="entry name" value="AdoMet_MTases"/>
    <property type="match status" value="1"/>
</dbReference>
<dbReference type="SUPFAM" id="SSF53335">
    <property type="entry name" value="S-adenosyl-L-methionine-dependent methyltransferases"/>
    <property type="match status" value="1"/>
</dbReference>
<evidence type="ECO:0000256" key="5">
    <source>
        <dbReference type="ARBA" id="ARBA00048391"/>
    </source>
</evidence>
<dbReference type="Pfam" id="PF05175">
    <property type="entry name" value="MTS"/>
    <property type="match status" value="1"/>
</dbReference>
<proteinExistence type="predicted"/>